<evidence type="ECO:0000313" key="2">
    <source>
        <dbReference type="Proteomes" id="UP001589767"/>
    </source>
</evidence>
<organism evidence="1 2">
    <name type="scientific">Gallibacterium trehalosifermentans</name>
    <dbReference type="NCBI Taxonomy" id="516935"/>
    <lineage>
        <taxon>Bacteria</taxon>
        <taxon>Pseudomonadati</taxon>
        <taxon>Pseudomonadota</taxon>
        <taxon>Gammaproteobacteria</taxon>
        <taxon>Pasteurellales</taxon>
        <taxon>Pasteurellaceae</taxon>
        <taxon>Gallibacterium</taxon>
    </lineage>
</organism>
<dbReference type="EMBL" id="JBHLWB010000004">
    <property type="protein sequence ID" value="MFC0309044.1"/>
    <property type="molecule type" value="Genomic_DNA"/>
</dbReference>
<accession>A0ABV6H097</accession>
<dbReference type="InterPro" id="IPR021675">
    <property type="entry name" value="DUF3261"/>
</dbReference>
<comment type="caution">
    <text evidence="1">The sequence shown here is derived from an EMBL/GenBank/DDBJ whole genome shotgun (WGS) entry which is preliminary data.</text>
</comment>
<evidence type="ECO:0000313" key="1">
    <source>
        <dbReference type="EMBL" id="MFC0309044.1"/>
    </source>
</evidence>
<sequence length="190" mass="21525">MQYFRFICCALTIFLCGCQLSTNNTQYHLQKTTQVPLPSLSFAPTIEAQQLLHINAQQMKPSNHHLLTLLALSPERLSLTLLSPVGIRLAQLEYNGQTINVKQQVNLANNNLPPLPQIVGDILLTTLPLTAWQSVLPVGWQISDQDKQRVVLNDKGQAVVRVDYGDDAYQQAKQITHYQFHYQILLEHLE</sequence>
<dbReference type="PROSITE" id="PS51257">
    <property type="entry name" value="PROKAR_LIPOPROTEIN"/>
    <property type="match status" value="1"/>
</dbReference>
<dbReference type="Pfam" id="PF11659">
    <property type="entry name" value="DUF3261"/>
    <property type="match status" value="1"/>
</dbReference>
<name>A0ABV6H097_9PAST</name>
<gene>
    <name evidence="1" type="ORF">ACFFHK_04900</name>
</gene>
<keyword evidence="2" id="KW-1185">Reference proteome</keyword>
<protein>
    <submittedName>
        <fullName evidence="1">DUF3261 domain-containing protein</fullName>
    </submittedName>
</protein>
<proteinExistence type="predicted"/>
<dbReference type="RefSeq" id="WP_382370125.1">
    <property type="nucleotide sequence ID" value="NZ_JBHLWB010000004.1"/>
</dbReference>
<dbReference type="Proteomes" id="UP001589767">
    <property type="component" value="Unassembled WGS sequence"/>
</dbReference>
<reference evidence="1 2" key="1">
    <citation type="submission" date="2024-09" db="EMBL/GenBank/DDBJ databases">
        <authorList>
            <person name="Sun Q."/>
            <person name="Mori K."/>
        </authorList>
    </citation>
    <scope>NUCLEOTIDE SEQUENCE [LARGE SCALE GENOMIC DNA]</scope>
    <source>
        <strain evidence="1 2">CCM 7539</strain>
    </source>
</reference>